<dbReference type="RefSeq" id="WP_075131077.1">
    <property type="nucleotide sequence ID" value="NZ_MSIF01000001.1"/>
</dbReference>
<organism evidence="4 5">
    <name type="scientific">Actinophytocola xinjiangensis</name>
    <dbReference type="NCBI Taxonomy" id="485602"/>
    <lineage>
        <taxon>Bacteria</taxon>
        <taxon>Bacillati</taxon>
        <taxon>Actinomycetota</taxon>
        <taxon>Actinomycetes</taxon>
        <taxon>Pseudonocardiales</taxon>
        <taxon>Pseudonocardiaceae</taxon>
    </lineage>
</organism>
<comment type="caution">
    <text evidence="4">The sequence shown here is derived from an EMBL/GenBank/DDBJ whole genome shotgun (WGS) entry which is preliminary data.</text>
</comment>
<dbReference type="GO" id="GO:0019878">
    <property type="term" value="P:lysine biosynthetic process via aminoadipic acid"/>
    <property type="evidence" value="ECO:0007669"/>
    <property type="project" value="TreeGrafter"/>
</dbReference>
<name>A0A7Z0WRV3_9PSEU</name>
<gene>
    <name evidence="4" type="ORF">BLA60_02930</name>
</gene>
<sequence>MAEPVPPTGRVHWLGAGLSTGSGLRVLADRTPVTLWGRTRVRAEQGAERLGLTGGLTVRGLDTEDLDDQLRPGDVVVSMLPAGEHAGLLRRCLDRGAHFACSSYVSDELAALAGDAAARGLVVLAEAGLDPGIDHLLAHRLVAEAEAAVGADTAATASFTSYCGGIPAVPNEFRYRFSWAPRSVLTALRSPARYVEDGHERVVDEPWTATTSRLVGDERFEVYPNRDSVPFVEQYRMPPAWRLTTFVRGTVRLAGWLDAWAEVFPVLRAGDPAAVDALAARLAADHPMTAADRDRVILAVGLDVLAGDTAWTGEYVLDLVGDETETAMARTVSLPLARGVLDIVEGRSAPGPHRAVESGEDVDRWLEFLAGHGVTVRAGGRVPTNGD</sequence>
<accession>A0A7Z0WRV3</accession>
<dbReference type="Gene3D" id="3.40.50.720">
    <property type="entry name" value="NAD(P)-binding Rossmann-like Domain"/>
    <property type="match status" value="1"/>
</dbReference>
<dbReference type="PANTHER" id="PTHR11133:SF22">
    <property type="entry name" value="ALPHA-AMINOADIPIC SEMIALDEHYDE SYNTHASE, MITOCHONDRIAL"/>
    <property type="match status" value="1"/>
</dbReference>
<dbReference type="Proteomes" id="UP000185696">
    <property type="component" value="Unassembled WGS sequence"/>
</dbReference>
<dbReference type="Pfam" id="PF03435">
    <property type="entry name" value="Sacchrp_dh_NADP"/>
    <property type="match status" value="1"/>
</dbReference>
<dbReference type="InterPro" id="IPR051168">
    <property type="entry name" value="AASS"/>
</dbReference>
<dbReference type="SUPFAM" id="SSF51735">
    <property type="entry name" value="NAD(P)-binding Rossmann-fold domains"/>
    <property type="match status" value="1"/>
</dbReference>
<feature type="domain" description="Saccharopine dehydrogenase NADP binding" evidence="2">
    <location>
        <begin position="11"/>
        <end position="123"/>
    </location>
</feature>
<dbReference type="Pfam" id="PF16653">
    <property type="entry name" value="Sacchrp_dh_C"/>
    <property type="match status" value="1"/>
</dbReference>
<evidence type="ECO:0000313" key="4">
    <source>
        <dbReference type="EMBL" id="OLF14130.1"/>
    </source>
</evidence>
<dbReference type="AlphaFoldDB" id="A0A7Z0WRV3"/>
<dbReference type="InterPro" id="IPR005097">
    <property type="entry name" value="Sacchrp_dh_NADP-bd"/>
</dbReference>
<dbReference type="InterPro" id="IPR032095">
    <property type="entry name" value="Sacchrp_dh-like_C"/>
</dbReference>
<evidence type="ECO:0000313" key="5">
    <source>
        <dbReference type="Proteomes" id="UP000185696"/>
    </source>
</evidence>
<feature type="domain" description="Saccharopine dehydrogenase-like C-terminal" evidence="3">
    <location>
        <begin position="128"/>
        <end position="373"/>
    </location>
</feature>
<dbReference type="InterPro" id="IPR036291">
    <property type="entry name" value="NAD(P)-bd_dom_sf"/>
</dbReference>
<evidence type="ECO:0000259" key="3">
    <source>
        <dbReference type="Pfam" id="PF16653"/>
    </source>
</evidence>
<dbReference type="GO" id="GO:0005737">
    <property type="term" value="C:cytoplasm"/>
    <property type="evidence" value="ECO:0007669"/>
    <property type="project" value="TreeGrafter"/>
</dbReference>
<evidence type="ECO:0000259" key="2">
    <source>
        <dbReference type="Pfam" id="PF03435"/>
    </source>
</evidence>
<keyword evidence="1" id="KW-0560">Oxidoreductase</keyword>
<dbReference type="PANTHER" id="PTHR11133">
    <property type="entry name" value="SACCHAROPINE DEHYDROGENASE"/>
    <property type="match status" value="1"/>
</dbReference>
<dbReference type="SUPFAM" id="SSF55347">
    <property type="entry name" value="Glyceraldehyde-3-phosphate dehydrogenase-like, C-terminal domain"/>
    <property type="match status" value="1"/>
</dbReference>
<keyword evidence="5" id="KW-1185">Reference proteome</keyword>
<evidence type="ECO:0000256" key="1">
    <source>
        <dbReference type="ARBA" id="ARBA00023002"/>
    </source>
</evidence>
<proteinExistence type="predicted"/>
<dbReference type="GO" id="GO:0004753">
    <property type="term" value="F:saccharopine dehydrogenase activity"/>
    <property type="evidence" value="ECO:0007669"/>
    <property type="project" value="TreeGrafter"/>
</dbReference>
<reference evidence="4 5" key="1">
    <citation type="submission" date="2016-12" db="EMBL/GenBank/DDBJ databases">
        <title>The draft genome sequence of Actinophytocola xinjiangensis.</title>
        <authorList>
            <person name="Wang W."/>
            <person name="Yuan L."/>
        </authorList>
    </citation>
    <scope>NUCLEOTIDE SEQUENCE [LARGE SCALE GENOMIC DNA]</scope>
    <source>
        <strain evidence="4 5">CGMCC 4.4663</strain>
    </source>
</reference>
<dbReference type="OrthoDB" id="973788at2"/>
<dbReference type="Gene3D" id="3.30.360.10">
    <property type="entry name" value="Dihydrodipicolinate Reductase, domain 2"/>
    <property type="match status" value="1"/>
</dbReference>
<protein>
    <submittedName>
        <fullName evidence="4">Saccharopine dehydrogenase</fullName>
    </submittedName>
</protein>
<dbReference type="EMBL" id="MSIF01000001">
    <property type="protein sequence ID" value="OLF14130.1"/>
    <property type="molecule type" value="Genomic_DNA"/>
</dbReference>